<evidence type="ECO:0000313" key="3">
    <source>
        <dbReference type="Proteomes" id="UP000185944"/>
    </source>
</evidence>
<reference evidence="2 3" key="1">
    <citation type="submission" date="2016-02" db="EMBL/GenBank/DDBJ databases">
        <title>Discovery of a natural microsporidian pathogen with a broad tissue tropism in Caenorhabditis elegans.</title>
        <authorList>
            <person name="Luallen R.J."/>
            <person name="Reinke A.W."/>
            <person name="Tong L."/>
            <person name="Botts M.R."/>
            <person name="Felix M.-A."/>
            <person name="Troemel E.R."/>
        </authorList>
    </citation>
    <scope>NUCLEOTIDE SEQUENCE [LARGE SCALE GENOMIC DNA]</scope>
    <source>
        <strain evidence="2 3">JUm2807</strain>
    </source>
</reference>
<feature type="compositionally biased region" description="Basic and acidic residues" evidence="1">
    <location>
        <begin position="55"/>
        <end position="70"/>
    </location>
</feature>
<name>A0A177EC03_9MICR</name>
<dbReference type="GeneID" id="93647771"/>
<protein>
    <submittedName>
        <fullName evidence="2">Uncharacterized protein</fullName>
    </submittedName>
</protein>
<dbReference type="Proteomes" id="UP000185944">
    <property type="component" value="Unassembled WGS sequence"/>
</dbReference>
<dbReference type="OrthoDB" id="2188472at2759"/>
<proteinExistence type="predicted"/>
<evidence type="ECO:0000256" key="1">
    <source>
        <dbReference type="SAM" id="MobiDB-lite"/>
    </source>
</evidence>
<keyword evidence="3" id="KW-1185">Reference proteome</keyword>
<dbReference type="EMBL" id="LTDL01000041">
    <property type="protein sequence ID" value="OAG29348.1"/>
    <property type="molecule type" value="Genomic_DNA"/>
</dbReference>
<dbReference type="VEuPathDB" id="MicrosporidiaDB:NEDG_01421"/>
<gene>
    <name evidence="2" type="ORF">NEDG_01421</name>
</gene>
<feature type="compositionally biased region" description="Basic residues" evidence="1">
    <location>
        <begin position="71"/>
        <end position="85"/>
    </location>
</feature>
<feature type="compositionally biased region" description="Basic and acidic residues" evidence="1">
    <location>
        <begin position="107"/>
        <end position="131"/>
    </location>
</feature>
<sequence length="150" mass="17006">MADSGVAQISSVPVSEDLLREKVFAEAATRFTDLLTATSIQIPLIIHPGRRVKSKKEMREMEQPVVEARKPLKVNRAKPSKRDRRKKDQVQEKIQNLMVTAKANGKPGDRESKKPGKRDAGGKYKSRDNKSFTRQKQRPGKAKRQKRSSK</sequence>
<accession>A0A177EC03</accession>
<feature type="compositionally biased region" description="Basic residues" evidence="1">
    <location>
        <begin position="133"/>
        <end position="150"/>
    </location>
</feature>
<comment type="caution">
    <text evidence="2">The sequence shown here is derived from an EMBL/GenBank/DDBJ whole genome shotgun (WGS) entry which is preliminary data.</text>
</comment>
<evidence type="ECO:0000313" key="2">
    <source>
        <dbReference type="EMBL" id="OAG29348.1"/>
    </source>
</evidence>
<organism evidence="2 3">
    <name type="scientific">Nematocida displodere</name>
    <dbReference type="NCBI Taxonomy" id="1805483"/>
    <lineage>
        <taxon>Eukaryota</taxon>
        <taxon>Fungi</taxon>
        <taxon>Fungi incertae sedis</taxon>
        <taxon>Microsporidia</taxon>
        <taxon>Nematocida</taxon>
    </lineage>
</organism>
<dbReference type="RefSeq" id="XP_067544027.1">
    <property type="nucleotide sequence ID" value="XM_067688839.1"/>
</dbReference>
<dbReference type="AlphaFoldDB" id="A0A177EC03"/>
<feature type="region of interest" description="Disordered" evidence="1">
    <location>
        <begin position="49"/>
        <end position="150"/>
    </location>
</feature>